<feature type="domain" description="Glycosyltransferase 2-like" evidence="2">
    <location>
        <begin position="39"/>
        <end position="207"/>
    </location>
</feature>
<keyword evidence="1" id="KW-0472">Membrane</keyword>
<dbReference type="EMBL" id="FOXA01000007">
    <property type="protein sequence ID" value="SFP49125.1"/>
    <property type="molecule type" value="Genomic_DNA"/>
</dbReference>
<proteinExistence type="predicted"/>
<name>A0A1I5QS98_9RHOB</name>
<dbReference type="InterPro" id="IPR029044">
    <property type="entry name" value="Nucleotide-diphossugar_trans"/>
</dbReference>
<keyword evidence="3" id="KW-0808">Transferase</keyword>
<dbReference type="AlphaFoldDB" id="A0A1I5QS98"/>
<dbReference type="PANTHER" id="PTHR43646">
    <property type="entry name" value="GLYCOSYLTRANSFERASE"/>
    <property type="match status" value="1"/>
</dbReference>
<dbReference type="GO" id="GO:0016740">
    <property type="term" value="F:transferase activity"/>
    <property type="evidence" value="ECO:0007669"/>
    <property type="project" value="UniProtKB-KW"/>
</dbReference>
<keyword evidence="4" id="KW-1185">Reference proteome</keyword>
<sequence>MYTLTVACLALAVLYAGMTFINLIFFRPPPHRSARANVSVLIPARDEAANIGPAVDAVLASEGVDLEVVVLDDGSTDGTGRIVAERAARDGRVRLIEGDGLPAGWNGKQHACWQLARAARRDTLVFIDADVRVGPDALGRLAAFMERRRLDLASGFPRQVTRTLGEQLVVNQILVLLLGYLPMAMARIFRSPGFAAGCGQLMAVRRDAYFRADGHRAIRASRHDGLMLPRTMRAAGGRTDLFDATSVASCRMYDGWEATWAGFSKNATEGMAKPVALPVWTVLLGGGHVLPVLLAPLALIFGPAEAVAPALLAVALVYAARAALAVRTRQPVRSVLLHPLGVAVVLAIQWAAFLNHRRGRPSEWRGRSYGA</sequence>
<feature type="transmembrane region" description="Helical" evidence="1">
    <location>
        <begin position="275"/>
        <end position="300"/>
    </location>
</feature>
<feature type="transmembrane region" description="Helical" evidence="1">
    <location>
        <begin position="336"/>
        <end position="354"/>
    </location>
</feature>
<keyword evidence="1" id="KW-1133">Transmembrane helix</keyword>
<dbReference type="SUPFAM" id="SSF53448">
    <property type="entry name" value="Nucleotide-diphospho-sugar transferases"/>
    <property type="match status" value="1"/>
</dbReference>
<gene>
    <name evidence="3" type="ORF">SAMN04488047_10785</name>
</gene>
<dbReference type="Proteomes" id="UP000199356">
    <property type="component" value="Unassembled WGS sequence"/>
</dbReference>
<dbReference type="CDD" id="cd06423">
    <property type="entry name" value="CESA_like"/>
    <property type="match status" value="1"/>
</dbReference>
<dbReference type="InterPro" id="IPR001173">
    <property type="entry name" value="Glyco_trans_2-like"/>
</dbReference>
<dbReference type="RefSeq" id="WP_093421351.1">
    <property type="nucleotide sequence ID" value="NZ_FOXA01000007.1"/>
</dbReference>
<protein>
    <submittedName>
        <fullName evidence="3">Glycosyltransferase, catalytic subunit of cellulose synthase and poly-beta-1,6-N-acetylglucosamine synthase</fullName>
    </submittedName>
</protein>
<evidence type="ECO:0000313" key="4">
    <source>
        <dbReference type="Proteomes" id="UP000199356"/>
    </source>
</evidence>
<feature type="transmembrane region" description="Helical" evidence="1">
    <location>
        <begin position="306"/>
        <end position="324"/>
    </location>
</feature>
<feature type="transmembrane region" description="Helical" evidence="1">
    <location>
        <begin position="168"/>
        <end position="186"/>
    </location>
</feature>
<dbReference type="OrthoDB" id="8416156at2"/>
<dbReference type="Pfam" id="PF00535">
    <property type="entry name" value="Glycos_transf_2"/>
    <property type="match status" value="1"/>
</dbReference>
<dbReference type="STRING" id="441119.SAMN04488047_10785"/>
<dbReference type="PANTHER" id="PTHR43646:SF3">
    <property type="entry name" value="SLR1566 PROTEIN"/>
    <property type="match status" value="1"/>
</dbReference>
<evidence type="ECO:0000256" key="1">
    <source>
        <dbReference type="SAM" id="Phobius"/>
    </source>
</evidence>
<organism evidence="3 4">
    <name type="scientific">Tranquillimonas alkanivorans</name>
    <dbReference type="NCBI Taxonomy" id="441119"/>
    <lineage>
        <taxon>Bacteria</taxon>
        <taxon>Pseudomonadati</taxon>
        <taxon>Pseudomonadota</taxon>
        <taxon>Alphaproteobacteria</taxon>
        <taxon>Rhodobacterales</taxon>
        <taxon>Roseobacteraceae</taxon>
        <taxon>Tranquillimonas</taxon>
    </lineage>
</organism>
<dbReference type="Gene3D" id="3.90.550.10">
    <property type="entry name" value="Spore Coat Polysaccharide Biosynthesis Protein SpsA, Chain A"/>
    <property type="match status" value="1"/>
</dbReference>
<accession>A0A1I5QS98</accession>
<evidence type="ECO:0000259" key="2">
    <source>
        <dbReference type="Pfam" id="PF00535"/>
    </source>
</evidence>
<evidence type="ECO:0000313" key="3">
    <source>
        <dbReference type="EMBL" id="SFP49125.1"/>
    </source>
</evidence>
<reference evidence="3 4" key="1">
    <citation type="submission" date="2016-10" db="EMBL/GenBank/DDBJ databases">
        <authorList>
            <person name="de Groot N.N."/>
        </authorList>
    </citation>
    <scope>NUCLEOTIDE SEQUENCE [LARGE SCALE GENOMIC DNA]</scope>
    <source>
        <strain evidence="3 4">DSM 19547</strain>
    </source>
</reference>
<keyword evidence="1" id="KW-0812">Transmembrane</keyword>